<reference evidence="1 2" key="1">
    <citation type="submission" date="2012-08" db="EMBL/GenBank/DDBJ databases">
        <title>Oryza genome evolution.</title>
        <authorList>
            <person name="Wing R.A."/>
        </authorList>
    </citation>
    <scope>NUCLEOTIDE SEQUENCE</scope>
</reference>
<proteinExistence type="predicted"/>
<dbReference type="Gramene" id="LPERR05G15960.3">
    <property type="protein sequence ID" value="LPERR05G15960.3"/>
    <property type="gene ID" value="LPERR05G15960"/>
</dbReference>
<dbReference type="EnsemblPlants" id="LPERR05G15960.3">
    <property type="protein sequence ID" value="LPERR05G15960.3"/>
    <property type="gene ID" value="LPERR05G15960"/>
</dbReference>
<keyword evidence="2" id="KW-1185">Reference proteome</keyword>
<evidence type="ECO:0000313" key="2">
    <source>
        <dbReference type="Proteomes" id="UP000032180"/>
    </source>
</evidence>
<organism evidence="1 2">
    <name type="scientific">Leersia perrieri</name>
    <dbReference type="NCBI Taxonomy" id="77586"/>
    <lineage>
        <taxon>Eukaryota</taxon>
        <taxon>Viridiplantae</taxon>
        <taxon>Streptophyta</taxon>
        <taxon>Embryophyta</taxon>
        <taxon>Tracheophyta</taxon>
        <taxon>Spermatophyta</taxon>
        <taxon>Magnoliopsida</taxon>
        <taxon>Liliopsida</taxon>
        <taxon>Poales</taxon>
        <taxon>Poaceae</taxon>
        <taxon>BOP clade</taxon>
        <taxon>Oryzoideae</taxon>
        <taxon>Oryzeae</taxon>
        <taxon>Oryzinae</taxon>
        <taxon>Leersia</taxon>
    </lineage>
</organism>
<evidence type="ECO:0000313" key="1">
    <source>
        <dbReference type="EnsemblPlants" id="LPERR05G15960.3"/>
    </source>
</evidence>
<sequence length="62" mass="6974">MQRPPAFLTILYAAGKYPGKHSEIAVFTKQHKTLWVHKMGDKANNIFVLDSQVPIVQVVVVI</sequence>
<accession>A0A0D9WHN6</accession>
<reference evidence="2" key="2">
    <citation type="submission" date="2013-12" db="EMBL/GenBank/DDBJ databases">
        <authorList>
            <person name="Yu Y."/>
            <person name="Lee S."/>
            <person name="de Baynast K."/>
            <person name="Wissotski M."/>
            <person name="Liu L."/>
            <person name="Talag J."/>
            <person name="Goicoechea J."/>
            <person name="Angelova A."/>
            <person name="Jetty R."/>
            <person name="Kudrna D."/>
            <person name="Golser W."/>
            <person name="Rivera L."/>
            <person name="Zhang J."/>
            <person name="Wing R."/>
        </authorList>
    </citation>
    <scope>NUCLEOTIDE SEQUENCE</scope>
</reference>
<reference evidence="1" key="3">
    <citation type="submission" date="2015-04" db="UniProtKB">
        <authorList>
            <consortium name="EnsemblPlants"/>
        </authorList>
    </citation>
    <scope>IDENTIFICATION</scope>
</reference>
<protein>
    <submittedName>
        <fullName evidence="1">Uncharacterized protein</fullName>
    </submittedName>
</protein>
<dbReference type="Proteomes" id="UP000032180">
    <property type="component" value="Chromosome 5"/>
</dbReference>
<dbReference type="HOGENOM" id="CLU_2907325_0_0_1"/>
<name>A0A0D9WHN6_9ORYZ</name>
<dbReference type="AlphaFoldDB" id="A0A0D9WHN6"/>